<dbReference type="KEGG" id="hch:HCH_05256"/>
<dbReference type="Proteomes" id="UP000000238">
    <property type="component" value="Chromosome"/>
</dbReference>
<organism evidence="1 2">
    <name type="scientific">Hahella chejuensis (strain KCTC 2396)</name>
    <dbReference type="NCBI Taxonomy" id="349521"/>
    <lineage>
        <taxon>Bacteria</taxon>
        <taxon>Pseudomonadati</taxon>
        <taxon>Pseudomonadota</taxon>
        <taxon>Gammaproteobacteria</taxon>
        <taxon>Oceanospirillales</taxon>
        <taxon>Hahellaceae</taxon>
        <taxon>Hahella</taxon>
    </lineage>
</organism>
<gene>
    <name evidence="1" type="ordered locus">HCH_05256</name>
</gene>
<evidence type="ECO:0000313" key="1">
    <source>
        <dbReference type="EMBL" id="ABC31931.1"/>
    </source>
</evidence>
<proteinExistence type="predicted"/>
<keyword evidence="2" id="KW-1185">Reference proteome</keyword>
<reference evidence="1 2" key="1">
    <citation type="journal article" date="2005" name="Nucleic Acids Res.">
        <title>Genomic blueprint of Hahella chejuensis, a marine microbe producing an algicidal agent.</title>
        <authorList>
            <person name="Jeong H."/>
            <person name="Yim J.H."/>
            <person name="Lee C."/>
            <person name="Choi S.-H."/>
            <person name="Park Y.K."/>
            <person name="Yoon S.H."/>
            <person name="Hur C.-G."/>
            <person name="Kang H.-Y."/>
            <person name="Kim D."/>
            <person name="Lee H.H."/>
            <person name="Park K.H."/>
            <person name="Park S.-H."/>
            <person name="Park H.-S."/>
            <person name="Lee H.K."/>
            <person name="Oh T.K."/>
            <person name="Kim J.F."/>
        </authorList>
    </citation>
    <scope>NUCLEOTIDE SEQUENCE [LARGE SCALE GENOMIC DNA]</scope>
    <source>
        <strain evidence="1 2">KCTC 2396</strain>
    </source>
</reference>
<dbReference type="AlphaFoldDB" id="Q2SBP3"/>
<evidence type="ECO:0000313" key="2">
    <source>
        <dbReference type="Proteomes" id="UP000000238"/>
    </source>
</evidence>
<dbReference type="EMBL" id="CP000155">
    <property type="protein sequence ID" value="ABC31931.1"/>
    <property type="molecule type" value="Genomic_DNA"/>
</dbReference>
<name>Q2SBP3_HAHCH</name>
<protein>
    <submittedName>
        <fullName evidence="1">Uncharacterized protein</fullName>
    </submittedName>
</protein>
<dbReference type="HOGENOM" id="CLU_3356512_0_0_6"/>
<sequence>MLIPYTFKLIGLFYLLLYSCSGMKLRARNELFTVTL</sequence>
<accession>Q2SBP3</accession>